<dbReference type="EMBL" id="VIKU02000004">
    <property type="protein sequence ID" value="NHF60400.1"/>
    <property type="molecule type" value="Genomic_DNA"/>
</dbReference>
<dbReference type="Pfam" id="PF05834">
    <property type="entry name" value="Lycopene_cycl"/>
    <property type="match status" value="1"/>
</dbReference>
<protein>
    <submittedName>
        <fullName evidence="1">Lycopene cyclase</fullName>
    </submittedName>
</protein>
<reference evidence="1" key="1">
    <citation type="submission" date="2019-07" db="EMBL/GenBank/DDBJ databases">
        <authorList>
            <person name="De-Chao Zhang Q."/>
        </authorList>
    </citation>
    <scope>NUCLEOTIDE SEQUENCE</scope>
    <source>
        <strain evidence="1">TP-CH-4</strain>
    </source>
</reference>
<comment type="caution">
    <text evidence="1">The sequence shown here is derived from an EMBL/GenBank/DDBJ whole genome shotgun (WGS) entry which is preliminary data.</text>
</comment>
<dbReference type="AlphaFoldDB" id="A0A967AWF4"/>
<evidence type="ECO:0000313" key="2">
    <source>
        <dbReference type="Proteomes" id="UP000707206"/>
    </source>
</evidence>
<dbReference type="Gene3D" id="3.50.50.60">
    <property type="entry name" value="FAD/NAD(P)-binding domain"/>
    <property type="match status" value="1"/>
</dbReference>
<keyword evidence="2" id="KW-1185">Reference proteome</keyword>
<evidence type="ECO:0000313" key="1">
    <source>
        <dbReference type="EMBL" id="NHF60400.1"/>
    </source>
</evidence>
<reference evidence="1" key="2">
    <citation type="submission" date="2020-03" db="EMBL/GenBank/DDBJ databases">
        <title>Flavobacteriaceae bacterium strain TP-CH-4, a member of the family Flavobacteriaceae isolated from a deep-sea seamount.</title>
        <authorList>
            <person name="Zhang D.-C."/>
        </authorList>
    </citation>
    <scope>NUCLEOTIDE SEQUENCE</scope>
    <source>
        <strain evidence="1">TP-CH-4</strain>
    </source>
</reference>
<dbReference type="Proteomes" id="UP000707206">
    <property type="component" value="Unassembled WGS sequence"/>
</dbReference>
<accession>A0A967AWF4</accession>
<gene>
    <name evidence="1" type="ORF">FK220_013685</name>
</gene>
<proteinExistence type="predicted"/>
<organism evidence="1 2">
    <name type="scientific">Pelagihabitans pacificus</name>
    <dbReference type="NCBI Taxonomy" id="2696054"/>
    <lineage>
        <taxon>Bacteria</taxon>
        <taxon>Pseudomonadati</taxon>
        <taxon>Bacteroidota</taxon>
        <taxon>Flavobacteriia</taxon>
        <taxon>Flavobacteriales</taxon>
        <taxon>Flavobacteriaceae</taxon>
        <taxon>Pelagihabitans</taxon>
    </lineage>
</organism>
<name>A0A967AWF4_9FLAO</name>
<sequence>MLADAIGKDSFFKNKSILLLDKDAKRTNDRTWCFWEKEQGPFESIVHKRWPAIYFGGKQFSKRFEIAPYHYKMIRGIDFYTLHMKRIENYANVDFLQREVLNVHDDGSSVTVTTSSETFSAQRCFNSIFTYQMATQQTKYPVLQQHFVGWFVKTTKEVFDVEQATYMDFSIPQKGNTRFMYVLPLSPTEALVEYTLFSKELLPLKQYETALETYLIRDLGCEDYQILEEEKGSIPMTCYDFQEHHTQNMRYIGTAGGWAKPSTGYTFMSTIKKVPKLLEYIKTGKDLRKLRFKNKFWYYDLLLLDILDDDNSKGQPIFESLFKNRSPQLIFKFLDEQTNLVGDLRFISAPPSMPFIKAMLGRLF</sequence>
<dbReference type="InterPro" id="IPR036188">
    <property type="entry name" value="FAD/NAD-bd_sf"/>
</dbReference>